<name>A0ABX7WMT1_9GAMM</name>
<gene>
    <name evidence="3" type="ORF">J9253_10810</name>
</gene>
<proteinExistence type="predicted"/>
<feature type="chain" id="PRO_5046366228" evidence="2">
    <location>
        <begin position="25"/>
        <end position="102"/>
    </location>
</feature>
<evidence type="ECO:0000256" key="1">
    <source>
        <dbReference type="SAM" id="MobiDB-lite"/>
    </source>
</evidence>
<feature type="region of interest" description="Disordered" evidence="1">
    <location>
        <begin position="25"/>
        <end position="55"/>
    </location>
</feature>
<sequence length="102" mass="10872">MMKTLTLTSLAFSMTLLVNTGAWAESTTPNANVPTSATPTRPASNNNSDAHKTAAAARRALALSKRPAIVGVEKLALEAEGLRQLTPAAIYNWRLSRLIPDI</sequence>
<protein>
    <submittedName>
        <fullName evidence="3">Uncharacterized protein</fullName>
    </submittedName>
</protein>
<accession>A0ABX7WMT1</accession>
<evidence type="ECO:0000313" key="4">
    <source>
        <dbReference type="Proteomes" id="UP000672039"/>
    </source>
</evidence>
<dbReference type="RefSeq" id="WP_210221023.1">
    <property type="nucleotide sequence ID" value="NZ_CP072801.1"/>
</dbReference>
<evidence type="ECO:0000313" key="3">
    <source>
        <dbReference type="EMBL" id="QTR44542.1"/>
    </source>
</evidence>
<evidence type="ECO:0000256" key="2">
    <source>
        <dbReference type="SAM" id="SignalP"/>
    </source>
</evidence>
<keyword evidence="2" id="KW-0732">Signal</keyword>
<dbReference type="EMBL" id="CP072801">
    <property type="protein sequence ID" value="QTR44542.1"/>
    <property type="molecule type" value="Genomic_DNA"/>
</dbReference>
<dbReference type="Proteomes" id="UP000672039">
    <property type="component" value="Chromosome"/>
</dbReference>
<feature type="compositionally biased region" description="Polar residues" evidence="1">
    <location>
        <begin position="25"/>
        <end position="48"/>
    </location>
</feature>
<feature type="signal peptide" evidence="2">
    <location>
        <begin position="1"/>
        <end position="24"/>
    </location>
</feature>
<organism evidence="3 4">
    <name type="scientific">Thiothrix litoralis</name>
    <dbReference type="NCBI Taxonomy" id="2891210"/>
    <lineage>
        <taxon>Bacteria</taxon>
        <taxon>Pseudomonadati</taxon>
        <taxon>Pseudomonadota</taxon>
        <taxon>Gammaproteobacteria</taxon>
        <taxon>Thiotrichales</taxon>
        <taxon>Thiotrichaceae</taxon>
        <taxon>Thiothrix</taxon>
    </lineage>
</organism>
<keyword evidence="4" id="KW-1185">Reference proteome</keyword>
<reference evidence="3 4" key="1">
    <citation type="submission" date="2021-04" db="EMBL/GenBank/DDBJ databases">
        <title>Genomics, taxonomy and metabolism of representatives of sulfur bacteria of the genus Thiothrix: Thiothrix fructosivorans QT, Thiothrix unzii A1T and three new species, Thiothrix subterranea sp. nov., Thiothrix litoralis sp. nov. and 'Candidatus Thiothrix anitrata' sp. nov.</title>
        <authorList>
            <person name="Ravin N.V."/>
            <person name="Smolyakov D."/>
            <person name="Rudenko T.S."/>
            <person name="Mardanov A.V."/>
            <person name="Beletsky A.V."/>
            <person name="Markov N.D."/>
            <person name="Fomenkov A.I."/>
            <person name="Roberts R.J."/>
            <person name="Karnachuk O.V."/>
            <person name="Novikov A."/>
            <person name="Grabovich M.Y."/>
        </authorList>
    </citation>
    <scope>NUCLEOTIDE SEQUENCE [LARGE SCALE GENOMIC DNA]</scope>
    <source>
        <strain evidence="3 4">AS</strain>
    </source>
</reference>